<dbReference type="Proteomes" id="UP000539642">
    <property type="component" value="Unassembled WGS sequence"/>
</dbReference>
<dbReference type="RefSeq" id="WP_183351536.1">
    <property type="nucleotide sequence ID" value="NZ_JACHEO010000014.1"/>
</dbReference>
<sequence>MNAALPWGAFSRDIIATTAANLLLIATAMPSIAGDARGYVPAPPGTKRVLLHFRHSSGNNRYRSGDKAATDFNLDSNLQILRPLYCSSLASMPVSIQALILSGGTVVDGASVGNQFPRQFRPSRRSLPGSPEFRRRCRPAKSRDLTAKFRKIGDHQFPFDLSSCAAEDVFTLLAAYMIEFSDIVHQPFG</sequence>
<dbReference type="EMBL" id="JACHEO010000014">
    <property type="protein sequence ID" value="MBB5348705.1"/>
    <property type="molecule type" value="Genomic_DNA"/>
</dbReference>
<reference evidence="1 2" key="1">
    <citation type="submission" date="2020-08" db="EMBL/GenBank/DDBJ databases">
        <title>Genomic Encyclopedia of Type Strains, Phase IV (KMG-IV): sequencing the most valuable type-strain genomes for metagenomic binning, comparative biology and taxonomic classification.</title>
        <authorList>
            <person name="Goeker M."/>
        </authorList>
    </citation>
    <scope>NUCLEOTIDE SEQUENCE [LARGE SCALE GENOMIC DNA]</scope>
    <source>
        <strain evidence="1 2">DSM 28570</strain>
    </source>
</reference>
<organism evidence="1 2">
    <name type="scientific">Desulfoprunum benzoelyticum</name>
    <dbReference type="NCBI Taxonomy" id="1506996"/>
    <lineage>
        <taxon>Bacteria</taxon>
        <taxon>Pseudomonadati</taxon>
        <taxon>Thermodesulfobacteriota</taxon>
        <taxon>Desulfobulbia</taxon>
        <taxon>Desulfobulbales</taxon>
        <taxon>Desulfobulbaceae</taxon>
        <taxon>Desulfoprunum</taxon>
    </lineage>
</organism>
<evidence type="ECO:0000313" key="2">
    <source>
        <dbReference type="Proteomes" id="UP000539642"/>
    </source>
</evidence>
<name>A0A840USS5_9BACT</name>
<gene>
    <name evidence="1" type="ORF">HNQ81_002445</name>
</gene>
<keyword evidence="2" id="KW-1185">Reference proteome</keyword>
<accession>A0A840USS5</accession>
<evidence type="ECO:0000313" key="1">
    <source>
        <dbReference type="EMBL" id="MBB5348705.1"/>
    </source>
</evidence>
<dbReference type="AlphaFoldDB" id="A0A840USS5"/>
<comment type="caution">
    <text evidence="1">The sequence shown here is derived from an EMBL/GenBank/DDBJ whole genome shotgun (WGS) entry which is preliminary data.</text>
</comment>
<proteinExistence type="predicted"/>
<protein>
    <submittedName>
        <fullName evidence="1">Uncharacterized protein</fullName>
    </submittedName>
</protein>